<dbReference type="InParanoid" id="A0A074ZP26"/>
<keyword evidence="3" id="KW-1185">Reference proteome</keyword>
<dbReference type="OrthoDB" id="3901509at2759"/>
<protein>
    <submittedName>
        <fullName evidence="2">Uncharacterized protein</fullName>
    </submittedName>
</protein>
<evidence type="ECO:0000313" key="3">
    <source>
        <dbReference type="Proteomes" id="UP000030641"/>
    </source>
</evidence>
<name>A0A074ZP26_AURSE</name>
<dbReference type="HOGENOM" id="CLU_1981228_0_0_1"/>
<accession>A0A074ZP26</accession>
<gene>
    <name evidence="2" type="ORF">AUEXF2481DRAFT_34257</name>
</gene>
<organism evidence="2 3">
    <name type="scientific">Aureobasidium subglaciale (strain EXF-2481)</name>
    <name type="common">Aureobasidium pullulans var. subglaciale</name>
    <dbReference type="NCBI Taxonomy" id="1043005"/>
    <lineage>
        <taxon>Eukaryota</taxon>
        <taxon>Fungi</taxon>
        <taxon>Dikarya</taxon>
        <taxon>Ascomycota</taxon>
        <taxon>Pezizomycotina</taxon>
        <taxon>Dothideomycetes</taxon>
        <taxon>Dothideomycetidae</taxon>
        <taxon>Dothideales</taxon>
        <taxon>Saccotheciaceae</taxon>
        <taxon>Aureobasidium</taxon>
    </lineage>
</organism>
<proteinExistence type="predicted"/>
<feature type="compositionally biased region" description="Polar residues" evidence="1">
    <location>
        <begin position="40"/>
        <end position="49"/>
    </location>
</feature>
<dbReference type="AlphaFoldDB" id="A0A074ZP26"/>
<dbReference type="RefSeq" id="XP_013348565.1">
    <property type="nucleotide sequence ID" value="XM_013493111.1"/>
</dbReference>
<evidence type="ECO:0000256" key="1">
    <source>
        <dbReference type="SAM" id="MobiDB-lite"/>
    </source>
</evidence>
<evidence type="ECO:0000313" key="2">
    <source>
        <dbReference type="EMBL" id="KER00072.1"/>
    </source>
</evidence>
<dbReference type="GeneID" id="25365028"/>
<sequence>MKSSRPHQLANPTSRPQIRQQSRQLSRTSTQHVIEPAVPISQTSDSGTKTPIMELPKEMIFLDTFDQTAEETINRGVENEAAVHRYFDCLSRGWLGQAFIERYTYTFFSDIADDEDEILTYSGGRC</sequence>
<dbReference type="EMBL" id="KL584749">
    <property type="protein sequence ID" value="KER00072.1"/>
    <property type="molecule type" value="Genomic_DNA"/>
</dbReference>
<feature type="region of interest" description="Disordered" evidence="1">
    <location>
        <begin position="1"/>
        <end position="50"/>
    </location>
</feature>
<reference evidence="2 3" key="1">
    <citation type="journal article" date="2014" name="BMC Genomics">
        <title>Genome sequencing of four Aureobasidium pullulans varieties: biotechnological potential, stress tolerance, and description of new species.</title>
        <authorList>
            <person name="Gostin Ar C."/>
            <person name="Ohm R.A."/>
            <person name="Kogej T."/>
            <person name="Sonjak S."/>
            <person name="Turk M."/>
            <person name="Zajc J."/>
            <person name="Zalar P."/>
            <person name="Grube M."/>
            <person name="Sun H."/>
            <person name="Han J."/>
            <person name="Sharma A."/>
            <person name="Chiniquy J."/>
            <person name="Ngan C.Y."/>
            <person name="Lipzen A."/>
            <person name="Barry K."/>
            <person name="Grigoriev I.V."/>
            <person name="Gunde-Cimerman N."/>
        </authorList>
    </citation>
    <scope>NUCLEOTIDE SEQUENCE [LARGE SCALE GENOMIC DNA]</scope>
    <source>
        <strain evidence="2 3">EXF-2481</strain>
    </source>
</reference>
<dbReference type="Proteomes" id="UP000030641">
    <property type="component" value="Unassembled WGS sequence"/>
</dbReference>
<feature type="compositionally biased region" description="Low complexity" evidence="1">
    <location>
        <begin position="13"/>
        <end position="31"/>
    </location>
</feature>